<dbReference type="InterPro" id="IPR036390">
    <property type="entry name" value="WH_DNA-bd_sf"/>
</dbReference>
<dbReference type="Pfam" id="PF00126">
    <property type="entry name" value="HTH_1"/>
    <property type="match status" value="1"/>
</dbReference>
<dbReference type="Gene3D" id="3.40.190.290">
    <property type="match status" value="1"/>
</dbReference>
<dbReference type="SUPFAM" id="SSF46785">
    <property type="entry name" value="Winged helix' DNA-binding domain"/>
    <property type="match status" value="1"/>
</dbReference>
<dbReference type="PANTHER" id="PTHR30346:SF0">
    <property type="entry name" value="HCA OPERON TRANSCRIPTIONAL ACTIVATOR HCAR"/>
    <property type="match status" value="1"/>
</dbReference>
<dbReference type="RefSeq" id="WP_253667624.1">
    <property type="nucleotide sequence ID" value="NZ_JAMTCP010000001.1"/>
</dbReference>
<dbReference type="PRINTS" id="PR00039">
    <property type="entry name" value="HTHLYSR"/>
</dbReference>
<proteinExistence type="inferred from homology"/>
<keyword evidence="2" id="KW-0805">Transcription regulation</keyword>
<dbReference type="InterPro" id="IPR000847">
    <property type="entry name" value="LysR_HTH_N"/>
</dbReference>
<dbReference type="Gene3D" id="1.10.10.10">
    <property type="entry name" value="Winged helix-like DNA-binding domain superfamily/Winged helix DNA-binding domain"/>
    <property type="match status" value="1"/>
</dbReference>
<evidence type="ECO:0000256" key="3">
    <source>
        <dbReference type="ARBA" id="ARBA00023125"/>
    </source>
</evidence>
<dbReference type="EMBL" id="JAMTCP010000001">
    <property type="protein sequence ID" value="MCP2256649.1"/>
    <property type="molecule type" value="Genomic_DNA"/>
</dbReference>
<dbReference type="Proteomes" id="UP001205311">
    <property type="component" value="Unassembled WGS sequence"/>
</dbReference>
<keyword evidence="3 6" id="KW-0238">DNA-binding</keyword>
<dbReference type="PROSITE" id="PS50931">
    <property type="entry name" value="HTH_LYSR"/>
    <property type="match status" value="1"/>
</dbReference>
<dbReference type="InterPro" id="IPR005119">
    <property type="entry name" value="LysR_subst-bd"/>
</dbReference>
<dbReference type="SUPFAM" id="SSF53850">
    <property type="entry name" value="Periplasmic binding protein-like II"/>
    <property type="match status" value="1"/>
</dbReference>
<sequence>MEGVETRELVYFLAVATELHFTRAAERLGIAQPALSKAIRVLERRLGVRLLDRDSHRVALTEAGEVLLHEGRHALDAVTAAVRRTRRAGQDEPRLVLVMKPGGDRGLLPDILAAYDAEPGMPPVEVVVTNAPDRADRLRDGRADLALLHRPRDDLRGLDAEELAVEQQVAVMPRHHRLASRRSLRMADLRGEPLPRWVGTESEDATGPEVTDTAQLSQLVALGRVVAVLPESLLAPLRPELVCVPVLDATPSTLVLAWPEQSRSPAVAAFVRAATAVSARRLGTVDDDVARVVDA</sequence>
<dbReference type="Gene3D" id="3.40.190.10">
    <property type="entry name" value="Periplasmic binding protein-like II"/>
    <property type="match status" value="2"/>
</dbReference>
<comment type="similarity">
    <text evidence="1">Belongs to the LysR transcriptional regulatory family.</text>
</comment>
<protein>
    <submittedName>
        <fullName evidence="6">DNA-binding transcriptional regulator, LysR family</fullName>
    </submittedName>
</protein>
<organism evidence="6 7">
    <name type="scientific">Streptoalloteichus tenebrarius (strain ATCC 17920 / DSM 40477 / JCM 4838 / CBS 697.72 / NBRC 16177 / NCIMB 11028 / NRRL B-12390 / A12253. 1 / ISP 5477)</name>
    <name type="common">Streptomyces tenebrarius</name>
    <dbReference type="NCBI Taxonomy" id="1933"/>
    <lineage>
        <taxon>Bacteria</taxon>
        <taxon>Bacillati</taxon>
        <taxon>Actinomycetota</taxon>
        <taxon>Actinomycetes</taxon>
        <taxon>Pseudonocardiales</taxon>
        <taxon>Pseudonocardiaceae</taxon>
        <taxon>Streptoalloteichus</taxon>
    </lineage>
</organism>
<reference evidence="6 7" key="1">
    <citation type="submission" date="2022-06" db="EMBL/GenBank/DDBJ databases">
        <title>Genomic Encyclopedia of Archaeal and Bacterial Type Strains, Phase II (KMG-II): from individual species to whole genera.</title>
        <authorList>
            <person name="Goeker M."/>
        </authorList>
    </citation>
    <scope>NUCLEOTIDE SEQUENCE [LARGE SCALE GENOMIC DNA]</scope>
    <source>
        <strain evidence="6 7">DSM 40477</strain>
    </source>
</reference>
<name>A0ABT1HMA1_STRSD</name>
<dbReference type="GO" id="GO:0003677">
    <property type="term" value="F:DNA binding"/>
    <property type="evidence" value="ECO:0007669"/>
    <property type="project" value="UniProtKB-KW"/>
</dbReference>
<feature type="domain" description="HTH lysR-type" evidence="5">
    <location>
        <begin position="4"/>
        <end position="61"/>
    </location>
</feature>
<keyword evidence="4" id="KW-0804">Transcription</keyword>
<evidence type="ECO:0000256" key="2">
    <source>
        <dbReference type="ARBA" id="ARBA00023015"/>
    </source>
</evidence>
<dbReference type="Pfam" id="PF03466">
    <property type="entry name" value="LysR_substrate"/>
    <property type="match status" value="1"/>
</dbReference>
<evidence type="ECO:0000259" key="5">
    <source>
        <dbReference type="PROSITE" id="PS50931"/>
    </source>
</evidence>
<dbReference type="CDD" id="cd08414">
    <property type="entry name" value="PBP2_LTTR_aromatics_like"/>
    <property type="match status" value="1"/>
</dbReference>
<evidence type="ECO:0000256" key="4">
    <source>
        <dbReference type="ARBA" id="ARBA00023163"/>
    </source>
</evidence>
<comment type="caution">
    <text evidence="6">The sequence shown here is derived from an EMBL/GenBank/DDBJ whole genome shotgun (WGS) entry which is preliminary data.</text>
</comment>
<gene>
    <name evidence="6" type="ORF">LX15_000332</name>
</gene>
<evidence type="ECO:0000313" key="6">
    <source>
        <dbReference type="EMBL" id="MCP2256649.1"/>
    </source>
</evidence>
<evidence type="ECO:0000256" key="1">
    <source>
        <dbReference type="ARBA" id="ARBA00009437"/>
    </source>
</evidence>
<dbReference type="InterPro" id="IPR036388">
    <property type="entry name" value="WH-like_DNA-bd_sf"/>
</dbReference>
<keyword evidence="7" id="KW-1185">Reference proteome</keyword>
<dbReference type="PANTHER" id="PTHR30346">
    <property type="entry name" value="TRANSCRIPTIONAL DUAL REGULATOR HCAR-RELATED"/>
    <property type="match status" value="1"/>
</dbReference>
<evidence type="ECO:0000313" key="7">
    <source>
        <dbReference type="Proteomes" id="UP001205311"/>
    </source>
</evidence>
<accession>A0ABT1HMA1</accession>